<dbReference type="InterPro" id="IPR038765">
    <property type="entry name" value="Papain-like_cys_pep_sf"/>
</dbReference>
<gene>
    <name evidence="10" type="ORF">BLNAU_874</name>
</gene>
<dbReference type="InterPro" id="IPR027370">
    <property type="entry name" value="Znf-RING_euk"/>
</dbReference>
<sequence>MDIHPKRGSDASDEPTRHGEKVMKPMCPFLDTINRSLLDFDFEQVCCMTLSPLNVYCCLVCGQYFRGRGDGTPAYTHSFETEHHLFMNLQTLKAYSLPDGNEVDDPSLNDIRDVIQPKFPPSYLQSLDTTITECHALDGTVFYPGYVGLNNIGENRYLNVIVHALSQVAPLRQYLISLTPPLKETAPLLRSFSMLVQRMWNKAAFKSHVSPHDFTQCVDVVSKKEFALGVPHDAKNFIVWLLNALKAENRVFDKSKIIDECFQGKILISTTSSILNTSTEKLTSFLLLSMDIPASPMVQENDMGTSEIPQMPLYDLLQKFDGEKKTPTGNEGQLSQYSIKKFPKYLIMHYNRFVKNQFFMEKNPTIINFPMKGLDMAEYGLSEEHVIYDLVASVAHEGSFKNGEYSVFVLHKPTQKWFVIQDMTIEETIAQRVVTSTANESLYYSSNKYNKYTQTPLRQPQPSSTEETLSPMIVESLTQRYRDLVRQIIVQHPSVENTPSHPEESLSDTFPMTIRSLNHFQSHPNETILPPLQDGNTLESSISRSGHTGSATDRGRKTRRRMDEKEDGLMKIKGYKPTDKLPHEQEKGRERQQRKRKRSTHSAKQTDKRTHRHSSPPHSPSNPSDQNDLPRQFAQAFSTMPTNQMKVAPGFVVSNPSSVQQQVDRQRKSSRRRRTEKRGRTERRDEEPHSVSVDRNHSPRSRDRGQEPHFPSTNTISSGSSPAPERNTNSNEEHRASSKLHHIHSEEETTENSLDDSLTDSDSRTESYTESSDSLVESCSDDDRPMPLPTPQSRKSQRSSQHPTREHSKDETTRSRSYAVSNQSDDLIDEGSEDSHDSFDALSSQHRSDLLSSSSPVPQSRTLSIPLEVSSSTQNTLLQQKSNSPEVSPSRNDIPEVSEQSASQVTTSNDKVEKELAKVEKELAKLRRKLTKATAQNEKLSQTIADLNERCVEQETHLDATQQQISETAMALSQQKEANILLEKQLASSRQEVIGWTKKDAEKTKTISDLSTSIKSLTAKIEDNSQNLADKDDMISQMKEAADQLNHQINTLTDERNELKKLLGREHLIDVECQTNWFCVPDNVVPVTALQPRTFRLQDVEISANTVDFDEKEEIEKLFSEQETKTIRVLTEEIDKASDVYDSRQRRKIEDPYQSVQTLRRMDSVKSKMTRTHSKITSKRKHESSLSLHPQSPTSRRLATESQLPSVDSDTDTVRTTRAKSREEERRMMEEQRRFNAQLSTQLAQIDTIRSVRHDGHDQTVFDWSWMDKDILRSRLKNKDCPVPDVELIVLSFPALAAYNQQMDEEADQLWTTCETIRTSFTDTVRTLCRAGRQATLHMTSMKELVDELDTINSTMTVDLSCGHCLKLMTDPVTFIPCGHTLCRLCAYKNGKQGKTQCPLCKDSDNLTRGFVTNYTVESLCTREAVKRQRMDEVYTSAGRLLVAQTLLEERMRKLPQARMMMDEVDASMANRTEVDQLDTSIT</sequence>
<feature type="compositionally biased region" description="Basic residues" evidence="6">
    <location>
        <begin position="668"/>
        <end position="677"/>
    </location>
</feature>
<dbReference type="Gene3D" id="3.30.40.10">
    <property type="entry name" value="Zinc/RING finger domain, C3HC4 (zinc finger)"/>
    <property type="match status" value="2"/>
</dbReference>
<dbReference type="SMART" id="SM00184">
    <property type="entry name" value="RING"/>
    <property type="match status" value="1"/>
</dbReference>
<feature type="compositionally biased region" description="Basic residues" evidence="6">
    <location>
        <begin position="592"/>
        <end position="601"/>
    </location>
</feature>
<feature type="compositionally biased region" description="Low complexity" evidence="6">
    <location>
        <begin position="652"/>
        <end position="663"/>
    </location>
</feature>
<feature type="compositionally biased region" description="Basic and acidic residues" evidence="6">
    <location>
        <begin position="561"/>
        <end position="591"/>
    </location>
</feature>
<dbReference type="Pfam" id="PF13445">
    <property type="entry name" value="zf-RING_UBOX"/>
    <property type="match status" value="1"/>
</dbReference>
<dbReference type="PROSITE" id="PS00518">
    <property type="entry name" value="ZF_RING_1"/>
    <property type="match status" value="1"/>
</dbReference>
<dbReference type="InterPro" id="IPR001394">
    <property type="entry name" value="Peptidase_C19_UCH"/>
</dbReference>
<evidence type="ECO:0000256" key="2">
    <source>
        <dbReference type="ARBA" id="ARBA00022771"/>
    </source>
</evidence>
<feature type="compositionally biased region" description="Basic residues" evidence="6">
    <location>
        <begin position="1168"/>
        <end position="1182"/>
    </location>
</feature>
<dbReference type="PROSITE" id="PS50089">
    <property type="entry name" value="ZF_RING_2"/>
    <property type="match status" value="1"/>
</dbReference>
<dbReference type="EMBL" id="JARBJD010000003">
    <property type="protein sequence ID" value="KAK2964343.1"/>
    <property type="molecule type" value="Genomic_DNA"/>
</dbReference>
<feature type="compositionally biased region" description="Acidic residues" evidence="6">
    <location>
        <begin position="748"/>
        <end position="759"/>
    </location>
</feature>
<dbReference type="InterPro" id="IPR017907">
    <property type="entry name" value="Znf_RING_CS"/>
</dbReference>
<feature type="compositionally biased region" description="Polar residues" evidence="6">
    <location>
        <begin position="815"/>
        <end position="825"/>
    </location>
</feature>
<feature type="compositionally biased region" description="Polar residues" evidence="6">
    <location>
        <begin position="711"/>
        <end position="730"/>
    </location>
</feature>
<dbReference type="InterPro" id="IPR001607">
    <property type="entry name" value="Znf_UBP"/>
</dbReference>
<dbReference type="SUPFAM" id="SSF57850">
    <property type="entry name" value="RING/U-box"/>
    <property type="match status" value="2"/>
</dbReference>
<reference evidence="10 11" key="1">
    <citation type="journal article" date="2022" name="bioRxiv">
        <title>Genomics of Preaxostyla Flagellates Illuminates Evolutionary Transitions and the Path Towards Mitochondrial Loss.</title>
        <authorList>
            <person name="Novak L.V.F."/>
            <person name="Treitli S.C."/>
            <person name="Pyrih J."/>
            <person name="Halakuc P."/>
            <person name="Pipaliya S.V."/>
            <person name="Vacek V."/>
            <person name="Brzon O."/>
            <person name="Soukal P."/>
            <person name="Eme L."/>
            <person name="Dacks J.B."/>
            <person name="Karnkowska A."/>
            <person name="Elias M."/>
            <person name="Hampl V."/>
        </authorList>
    </citation>
    <scope>NUCLEOTIDE SEQUENCE [LARGE SCALE GENOMIC DNA]</scope>
    <source>
        <strain evidence="10">NAU3</strain>
        <tissue evidence="10">Gut</tissue>
    </source>
</reference>
<evidence type="ECO:0000256" key="6">
    <source>
        <dbReference type="SAM" id="MobiDB-lite"/>
    </source>
</evidence>
<dbReference type="InterPro" id="IPR001841">
    <property type="entry name" value="Znf_RING"/>
</dbReference>
<dbReference type="InterPro" id="IPR013083">
    <property type="entry name" value="Znf_RING/FYVE/PHD"/>
</dbReference>
<feature type="compositionally biased region" description="Polar residues" evidence="6">
    <location>
        <begin position="898"/>
        <end position="909"/>
    </location>
</feature>
<feature type="domain" description="UBP-type" evidence="9">
    <location>
        <begin position="25"/>
        <end position="122"/>
    </location>
</feature>
<feature type="compositionally biased region" description="Basic and acidic residues" evidence="6">
    <location>
        <begin position="1212"/>
        <end position="1227"/>
    </location>
</feature>
<proteinExistence type="predicted"/>
<feature type="compositionally biased region" description="Polar residues" evidence="6">
    <location>
        <begin position="791"/>
        <end position="802"/>
    </location>
</feature>
<evidence type="ECO:0000256" key="4">
    <source>
        <dbReference type="PROSITE-ProRule" id="PRU00502"/>
    </source>
</evidence>
<feature type="compositionally biased region" description="Basic and acidic residues" evidence="6">
    <location>
        <begin position="678"/>
        <end position="707"/>
    </location>
</feature>
<keyword evidence="5" id="KW-0175">Coiled coil</keyword>
<comment type="caution">
    <text evidence="10">The sequence shown here is derived from an EMBL/GenBank/DDBJ whole genome shotgun (WGS) entry which is preliminary data.</text>
</comment>
<feature type="domain" description="USP" evidence="8">
    <location>
        <begin position="147"/>
        <end position="446"/>
    </location>
</feature>
<evidence type="ECO:0000313" key="10">
    <source>
        <dbReference type="EMBL" id="KAK2964343.1"/>
    </source>
</evidence>
<dbReference type="Pfam" id="PF02148">
    <property type="entry name" value="zf-UBP"/>
    <property type="match status" value="1"/>
</dbReference>
<evidence type="ECO:0000259" key="8">
    <source>
        <dbReference type="PROSITE" id="PS50235"/>
    </source>
</evidence>
<feature type="region of interest" description="Disordered" evidence="6">
    <location>
        <begin position="522"/>
        <end position="629"/>
    </location>
</feature>
<organism evidence="10 11">
    <name type="scientific">Blattamonas nauphoetae</name>
    <dbReference type="NCBI Taxonomy" id="2049346"/>
    <lineage>
        <taxon>Eukaryota</taxon>
        <taxon>Metamonada</taxon>
        <taxon>Preaxostyla</taxon>
        <taxon>Oxymonadida</taxon>
        <taxon>Blattamonas</taxon>
    </lineage>
</organism>
<dbReference type="SUPFAM" id="SSF54001">
    <property type="entry name" value="Cysteine proteinases"/>
    <property type="match status" value="1"/>
</dbReference>
<evidence type="ECO:0000256" key="5">
    <source>
        <dbReference type="SAM" id="Coils"/>
    </source>
</evidence>
<feature type="region of interest" description="Disordered" evidence="6">
    <location>
        <begin position="1162"/>
        <end position="1227"/>
    </location>
</feature>
<dbReference type="PANTHER" id="PTHR21646:SF16">
    <property type="entry name" value="U4_U6.U5 TRI-SNRNP-ASSOCIATED PROTEIN 2"/>
    <property type="match status" value="1"/>
</dbReference>
<dbReference type="Gene3D" id="1.10.287.1490">
    <property type="match status" value="1"/>
</dbReference>
<dbReference type="Gene3D" id="3.90.70.10">
    <property type="entry name" value="Cysteine proteinases"/>
    <property type="match status" value="1"/>
</dbReference>
<feature type="compositionally biased region" description="Polar residues" evidence="6">
    <location>
        <begin position="534"/>
        <end position="551"/>
    </location>
</feature>
<dbReference type="InterPro" id="IPR028889">
    <property type="entry name" value="USP"/>
</dbReference>
<feature type="compositionally biased region" description="Polar residues" evidence="6">
    <location>
        <begin position="1185"/>
        <end position="1205"/>
    </location>
</feature>
<evidence type="ECO:0000256" key="1">
    <source>
        <dbReference type="ARBA" id="ARBA00022723"/>
    </source>
</evidence>
<dbReference type="PROSITE" id="PS50271">
    <property type="entry name" value="ZF_UBP"/>
    <property type="match status" value="1"/>
</dbReference>
<feature type="domain" description="RING-type" evidence="7">
    <location>
        <begin position="1362"/>
        <end position="1402"/>
    </location>
</feature>
<evidence type="ECO:0000313" key="11">
    <source>
        <dbReference type="Proteomes" id="UP001281761"/>
    </source>
</evidence>
<feature type="region of interest" description="Disordered" evidence="6">
    <location>
        <begin position="647"/>
        <end position="912"/>
    </location>
</feature>
<feature type="compositionally biased region" description="Polar residues" evidence="6">
    <location>
        <begin position="869"/>
        <end position="891"/>
    </location>
</feature>
<dbReference type="PROSITE" id="PS50235">
    <property type="entry name" value="USP_3"/>
    <property type="match status" value="1"/>
</dbReference>
<evidence type="ECO:0000256" key="3">
    <source>
        <dbReference type="ARBA" id="ARBA00022833"/>
    </source>
</evidence>
<dbReference type="SMART" id="SM00290">
    <property type="entry name" value="ZnF_UBP"/>
    <property type="match status" value="1"/>
</dbReference>
<evidence type="ECO:0000259" key="7">
    <source>
        <dbReference type="PROSITE" id="PS50089"/>
    </source>
</evidence>
<keyword evidence="1" id="KW-0479">Metal-binding</keyword>
<keyword evidence="3" id="KW-0862">Zinc</keyword>
<feature type="compositionally biased region" description="Low complexity" evidence="6">
    <location>
        <begin position="842"/>
        <end position="864"/>
    </location>
</feature>
<accession>A0ABQ9YKR0</accession>
<dbReference type="PANTHER" id="PTHR21646">
    <property type="entry name" value="UBIQUITIN CARBOXYL-TERMINAL HYDROLASE"/>
    <property type="match status" value="1"/>
</dbReference>
<dbReference type="Proteomes" id="UP001281761">
    <property type="component" value="Unassembled WGS sequence"/>
</dbReference>
<name>A0ABQ9YKR0_9EUKA</name>
<keyword evidence="11" id="KW-1185">Reference proteome</keyword>
<protein>
    <submittedName>
        <fullName evidence="10">U4/U6.U5 tri-snRNP-associated protein 2</fullName>
    </submittedName>
</protein>
<dbReference type="InterPro" id="IPR050185">
    <property type="entry name" value="Ub_carboxyl-term_hydrolase"/>
</dbReference>
<feature type="compositionally biased region" description="Polar residues" evidence="6">
    <location>
        <begin position="768"/>
        <end position="777"/>
    </location>
</feature>
<feature type="compositionally biased region" description="Basic and acidic residues" evidence="6">
    <location>
        <begin position="803"/>
        <end position="814"/>
    </location>
</feature>
<dbReference type="Pfam" id="PF00443">
    <property type="entry name" value="UCH"/>
    <property type="match status" value="1"/>
</dbReference>
<evidence type="ECO:0000259" key="9">
    <source>
        <dbReference type="PROSITE" id="PS50271"/>
    </source>
</evidence>
<feature type="coiled-coil region" evidence="5">
    <location>
        <begin position="1028"/>
        <end position="1062"/>
    </location>
</feature>
<keyword evidence="2 4" id="KW-0863">Zinc-finger</keyword>